<dbReference type="PROSITE" id="PS50082">
    <property type="entry name" value="WD_REPEATS_2"/>
    <property type="match status" value="2"/>
</dbReference>
<name>A0A7S3FMR9_9VIRI</name>
<feature type="repeat" description="WD" evidence="1">
    <location>
        <begin position="216"/>
        <end position="255"/>
    </location>
</feature>
<organism evidence="4">
    <name type="scientific">Prasinoderma singulare</name>
    <dbReference type="NCBI Taxonomy" id="676789"/>
    <lineage>
        <taxon>Eukaryota</taxon>
        <taxon>Viridiplantae</taxon>
        <taxon>Prasinodermophyta</taxon>
        <taxon>Prasinodermophyceae</taxon>
        <taxon>Prasinodermales</taxon>
        <taxon>Prasinodermaceae</taxon>
        <taxon>Prasinoderma</taxon>
    </lineage>
</organism>
<protein>
    <recommendedName>
        <fullName evidence="3">Gem-associated protein 5 TPR domain-containing protein</fullName>
    </recommendedName>
</protein>
<dbReference type="GO" id="GO:0003730">
    <property type="term" value="F:mRNA 3'-UTR binding"/>
    <property type="evidence" value="ECO:0007669"/>
    <property type="project" value="TreeGrafter"/>
</dbReference>
<dbReference type="EMBL" id="HBHY01021566">
    <property type="protein sequence ID" value="CAE0152595.1"/>
    <property type="molecule type" value="Transcribed_RNA"/>
</dbReference>
<dbReference type="Pfam" id="PF00400">
    <property type="entry name" value="WD40"/>
    <property type="match status" value="1"/>
</dbReference>
<dbReference type="PANTHER" id="PTHR46362:SF1">
    <property type="entry name" value="GEM-ASSOCIATED PROTEIN 5"/>
    <property type="match status" value="1"/>
</dbReference>
<dbReference type="PANTHER" id="PTHR46362">
    <property type="entry name" value="GEM-ASSOCIATED PROTEIN 5"/>
    <property type="match status" value="1"/>
</dbReference>
<sequence length="1376" mass="142721">MKKKSGGCAVLVPASPNWFIAQCAATAADGTAAAFAARNSVVIVLLPSTKIGGRTHKNHNDVHGHCASAAGSGGRVYALEGHKGRVTAVSFVCGGSLGHAHLCFSASLDGAVRVWDWQAGECRRVLRLPRADEAATAVAASGAVDVVLSGSDAGGVFAWASLGGAADSQPCGASREAAVTAIAFSGAESTLAAVGYADGTLALVDAQARAVLATVTDAHGADVQALDWHRGLLATSARDRRVRVWKVDIAEEAYASRQNVTKPPQHNKRVTLVSDLELSSTKGRQSVQKSRTWVPLCWLPEGDAASATLLTVDPATGELLVWRDLPCDGSRQKGTPLRLAVMHSRPVFTLARVPSPEPATGVPRLFTVSMDRVAALWQVTPPSQDFLAKRVWHTVGLGGFGYSLAACPADPQVLAAGVGDNTIRLLRIPRGGAAAAEEGAAALASATLIHRGIGGKVTALAWHPFHAGCLAYGTDSGAVALYDCAAQRTVTFEGSKHPASVRFLSWVTVAPCVAAMLCSVGGGKAYAWHIKDRHVEGVMIPVNHGKPCSLIERHVGLDTTAMALWCGEGALSIALGGADGTMEVHCRASKKVLTIEQAERGGGYGFSNNSQKDGTVCMSWAGGGDGCLATAFVSGGILVVGKTTDGAFGNVRVWFKTFLSKKLKGKRDWPTLVTGDVRVPVPVLEWSPHDPRLLAVGMSSGTSAVWRVELEGEFLRAMCVARSEGHGARIQGLCWCIQTPGVVYTASEDQTLVAWDSDNAKGAAAAECSNAHQLARKAEAKAKLNAWRFTKERGKSQVHAEEESSATAPLPPNDSEEKFASGSSFAERVAISSSATVDAMVSHKSQSASSGEMSALQRGPLLVQGSCRFGTRVAGPAKELFPSFDTSNAGRMTARAACVRQARLLATRQLQTAVQAGACALQIDEQGLVGSLLALVETNAANSGATPSPLVDAACGVLPDAYTALSLCHAREKAHLSSADSAACSGKAIDAAAFAQLAAHLAFWRGDLAAMEEALTGRSRGGLVGDFVAAGGAILGGCISPTAEVLIQAYAHEALARGESRRGSLLLIAIGDAYGACEALLALDQPLASVVLALLRLGPSQVAEVAERAAASLDSHEAYEHAAALYVTAGKLSSAASSLAKRLDIHALRAAASVLLVAPLSTVSNSMALLPILRHAAECIRQRQWEEADSSLGFWLSLPQGLSVLGSLGGVFSYMMPLISAVRYAVALWDAEHDAGADWGKAASGALPALDLAVDFCDSLRKSGTGGSILAVKGVLEDIWAAQFESTLPDGVPEHVIASARALIFALCAAESAEQYAIAAAAEMMCAGGVRSAMAMISDIVTKLGRTGLEASVVLSKVGHSALAKTGRARRADGLN</sequence>
<feature type="region of interest" description="Disordered" evidence="2">
    <location>
        <begin position="792"/>
        <end position="821"/>
    </location>
</feature>
<dbReference type="Gene3D" id="2.130.10.10">
    <property type="entry name" value="YVTN repeat-like/Quinoprotein amine dehydrogenase"/>
    <property type="match status" value="2"/>
</dbReference>
<feature type="compositionally biased region" description="Basic and acidic residues" evidence="2">
    <location>
        <begin position="792"/>
        <end position="802"/>
    </location>
</feature>
<dbReference type="InterPro" id="IPR052640">
    <property type="entry name" value="Gemin-5"/>
</dbReference>
<dbReference type="InterPro" id="IPR001680">
    <property type="entry name" value="WD40_rpt"/>
</dbReference>
<dbReference type="GO" id="GO:0032797">
    <property type="term" value="C:SMN complex"/>
    <property type="evidence" value="ECO:0007669"/>
    <property type="project" value="TreeGrafter"/>
</dbReference>
<feature type="repeat" description="WD" evidence="1">
    <location>
        <begin position="79"/>
        <end position="125"/>
    </location>
</feature>
<feature type="domain" description="Gem-associated protein 5 TPR" evidence="3">
    <location>
        <begin position="1045"/>
        <end position="1169"/>
    </location>
</feature>
<reference evidence="4" key="1">
    <citation type="submission" date="2021-01" db="EMBL/GenBank/DDBJ databases">
        <authorList>
            <person name="Corre E."/>
            <person name="Pelletier E."/>
            <person name="Niang G."/>
            <person name="Scheremetjew M."/>
            <person name="Finn R."/>
            <person name="Kale V."/>
            <person name="Holt S."/>
            <person name="Cochrane G."/>
            <person name="Meng A."/>
            <person name="Brown T."/>
            <person name="Cohen L."/>
        </authorList>
    </citation>
    <scope>NUCLEOTIDE SEQUENCE</scope>
    <source>
        <strain evidence="4">RCC927</strain>
    </source>
</reference>
<dbReference type="GO" id="GO:0005634">
    <property type="term" value="C:nucleus"/>
    <property type="evidence" value="ECO:0007669"/>
    <property type="project" value="TreeGrafter"/>
</dbReference>
<proteinExistence type="predicted"/>
<dbReference type="SUPFAM" id="SSF50998">
    <property type="entry name" value="Quinoprotein alcohol dehydrogenase-like"/>
    <property type="match status" value="2"/>
</dbReference>
<dbReference type="Pfam" id="PF23774">
    <property type="entry name" value="TPR_GEMI5"/>
    <property type="match status" value="1"/>
</dbReference>
<dbReference type="GO" id="GO:0000387">
    <property type="term" value="P:spliceosomal snRNP assembly"/>
    <property type="evidence" value="ECO:0007669"/>
    <property type="project" value="TreeGrafter"/>
</dbReference>
<evidence type="ECO:0000256" key="2">
    <source>
        <dbReference type="SAM" id="MobiDB-lite"/>
    </source>
</evidence>
<dbReference type="InterPro" id="IPR015943">
    <property type="entry name" value="WD40/YVTN_repeat-like_dom_sf"/>
</dbReference>
<evidence type="ECO:0000256" key="1">
    <source>
        <dbReference type="PROSITE-ProRule" id="PRU00221"/>
    </source>
</evidence>
<evidence type="ECO:0000313" key="4">
    <source>
        <dbReference type="EMBL" id="CAE0152595.1"/>
    </source>
</evidence>
<dbReference type="InterPro" id="IPR011047">
    <property type="entry name" value="Quinoprotein_ADH-like_sf"/>
</dbReference>
<accession>A0A7S3FMR9</accession>
<keyword evidence="1" id="KW-0853">WD repeat</keyword>
<dbReference type="SMART" id="SM00320">
    <property type="entry name" value="WD40"/>
    <property type="match status" value="9"/>
</dbReference>
<evidence type="ECO:0000259" key="3">
    <source>
        <dbReference type="Pfam" id="PF23774"/>
    </source>
</evidence>
<gene>
    <name evidence="4" type="ORF">PSIN1315_LOCUS13791</name>
</gene>
<dbReference type="InterPro" id="IPR056421">
    <property type="entry name" value="TPR_GEMI5"/>
</dbReference>